<gene>
    <name evidence="10" type="ORF">DCAR_0416087</name>
</gene>
<keyword evidence="3 7" id="KW-0732">Signal</keyword>
<dbReference type="EMBL" id="CP093346">
    <property type="protein sequence ID" value="WOG96751.1"/>
    <property type="molecule type" value="Genomic_DNA"/>
</dbReference>
<dbReference type="PANTHER" id="PTHR33138:SF75">
    <property type="entry name" value="WALL-ASSOCIATED RECEPTOR KINASE GALACTURONAN-BINDING DOMAIN-CONTAINING PROTEIN"/>
    <property type="match status" value="1"/>
</dbReference>
<comment type="catalytic activity">
    <reaction evidence="6">
        <text>L-seryl-[protein] + ATP = O-phospho-L-seryl-[protein] + ADP + H(+)</text>
        <dbReference type="Rhea" id="RHEA:17989"/>
        <dbReference type="Rhea" id="RHEA-COMP:9863"/>
        <dbReference type="Rhea" id="RHEA-COMP:11604"/>
        <dbReference type="ChEBI" id="CHEBI:15378"/>
        <dbReference type="ChEBI" id="CHEBI:29999"/>
        <dbReference type="ChEBI" id="CHEBI:30616"/>
        <dbReference type="ChEBI" id="CHEBI:83421"/>
        <dbReference type="ChEBI" id="CHEBI:456216"/>
        <dbReference type="EC" id="2.7.11.1"/>
    </reaction>
</comment>
<evidence type="ECO:0000256" key="5">
    <source>
        <dbReference type="ARBA" id="ARBA00047899"/>
    </source>
</evidence>
<sequence>MDHKSLSRYKVSLMILILTSLVIRAQSVTQKFTPCLPFNCGNGPNISYPFWTPQKQEPYCGSPQFSITCHDKTPILKLSDDDYIVKDINYVNNSVLLAVSELFNDKNSCPTPLHNFSISGSPFDYGLDFAELHFFYNCSFNDESARINLSCASNRSHHSFALFHPEFLQKDYSVDLCQATVTTPITAVDLDFVKMNYTEILKNGFSLKWNGVDCSKCVKSGGRCGSLDDNFICICNDQVRSGKCGKFSYYPLNDS</sequence>
<keyword evidence="4" id="KW-0325">Glycoprotein</keyword>
<protein>
    <recommendedName>
        <fullName evidence="2">non-specific serine/threonine protein kinase</fullName>
        <ecNumber evidence="2">2.7.11.1</ecNumber>
    </recommendedName>
</protein>
<dbReference type="Proteomes" id="UP000077755">
    <property type="component" value="Chromosome 4"/>
</dbReference>
<evidence type="ECO:0000259" key="8">
    <source>
        <dbReference type="Pfam" id="PF13947"/>
    </source>
</evidence>
<dbReference type="GO" id="GO:0016020">
    <property type="term" value="C:membrane"/>
    <property type="evidence" value="ECO:0007669"/>
    <property type="project" value="UniProtKB-SubCell"/>
</dbReference>
<evidence type="ECO:0000256" key="7">
    <source>
        <dbReference type="SAM" id="SignalP"/>
    </source>
</evidence>
<evidence type="ECO:0000313" key="11">
    <source>
        <dbReference type="Proteomes" id="UP000077755"/>
    </source>
</evidence>
<evidence type="ECO:0000259" key="9">
    <source>
        <dbReference type="Pfam" id="PF14380"/>
    </source>
</evidence>
<evidence type="ECO:0000256" key="6">
    <source>
        <dbReference type="ARBA" id="ARBA00048679"/>
    </source>
</evidence>
<dbReference type="PANTHER" id="PTHR33138">
    <property type="entry name" value="OS01G0690200 PROTEIN"/>
    <property type="match status" value="1"/>
</dbReference>
<feature type="signal peptide" evidence="7">
    <location>
        <begin position="1"/>
        <end position="27"/>
    </location>
</feature>
<accession>A0AAF1AXY9</accession>
<feature type="chain" id="PRO_5041918831" description="non-specific serine/threonine protein kinase" evidence="7">
    <location>
        <begin position="28"/>
        <end position="255"/>
    </location>
</feature>
<dbReference type="GO" id="GO:0004674">
    <property type="term" value="F:protein serine/threonine kinase activity"/>
    <property type="evidence" value="ECO:0007669"/>
    <property type="project" value="UniProtKB-EC"/>
</dbReference>
<reference evidence="10" key="2">
    <citation type="submission" date="2022-03" db="EMBL/GenBank/DDBJ databases">
        <title>Draft title - Genomic analysis of global carrot germplasm unveils the trajectory of domestication and the origin of high carotenoid orange carrot.</title>
        <authorList>
            <person name="Iorizzo M."/>
            <person name="Ellison S."/>
            <person name="Senalik D."/>
            <person name="Macko-Podgorni A."/>
            <person name="Grzebelus D."/>
            <person name="Bostan H."/>
            <person name="Rolling W."/>
            <person name="Curaba J."/>
            <person name="Simon P."/>
        </authorList>
    </citation>
    <scope>NUCLEOTIDE SEQUENCE</scope>
    <source>
        <tissue evidence="10">Leaf</tissue>
    </source>
</reference>
<feature type="domain" description="Wall-associated receptor kinase galacturonan-binding" evidence="8">
    <location>
        <begin position="35"/>
        <end position="97"/>
    </location>
</feature>
<dbReference type="Pfam" id="PF13947">
    <property type="entry name" value="GUB_WAK_bind"/>
    <property type="match status" value="1"/>
</dbReference>
<dbReference type="AlphaFoldDB" id="A0AAF1AXY9"/>
<keyword evidence="11" id="KW-1185">Reference proteome</keyword>
<name>A0AAF1AXY9_DAUCS</name>
<evidence type="ECO:0000256" key="3">
    <source>
        <dbReference type="ARBA" id="ARBA00022729"/>
    </source>
</evidence>
<dbReference type="EC" id="2.7.11.1" evidence="2"/>
<dbReference type="InterPro" id="IPR025287">
    <property type="entry name" value="WAK_GUB"/>
</dbReference>
<evidence type="ECO:0000313" key="10">
    <source>
        <dbReference type="EMBL" id="WOG96751.1"/>
    </source>
</evidence>
<dbReference type="Pfam" id="PF14380">
    <property type="entry name" value="WAK_assoc"/>
    <property type="match status" value="1"/>
</dbReference>
<reference evidence="10" key="1">
    <citation type="journal article" date="2016" name="Nat. Genet.">
        <title>A high-quality carrot genome assembly provides new insights into carotenoid accumulation and asterid genome evolution.</title>
        <authorList>
            <person name="Iorizzo M."/>
            <person name="Ellison S."/>
            <person name="Senalik D."/>
            <person name="Zeng P."/>
            <person name="Satapoomin P."/>
            <person name="Huang J."/>
            <person name="Bowman M."/>
            <person name="Iovene M."/>
            <person name="Sanseverino W."/>
            <person name="Cavagnaro P."/>
            <person name="Yildiz M."/>
            <person name="Macko-Podgorni A."/>
            <person name="Moranska E."/>
            <person name="Grzebelus E."/>
            <person name="Grzebelus D."/>
            <person name="Ashrafi H."/>
            <person name="Zheng Z."/>
            <person name="Cheng S."/>
            <person name="Spooner D."/>
            <person name="Van Deynze A."/>
            <person name="Simon P."/>
        </authorList>
    </citation>
    <scope>NUCLEOTIDE SEQUENCE</scope>
    <source>
        <tissue evidence="10">Leaf</tissue>
    </source>
</reference>
<organism evidence="10 11">
    <name type="scientific">Daucus carota subsp. sativus</name>
    <name type="common">Carrot</name>
    <dbReference type="NCBI Taxonomy" id="79200"/>
    <lineage>
        <taxon>Eukaryota</taxon>
        <taxon>Viridiplantae</taxon>
        <taxon>Streptophyta</taxon>
        <taxon>Embryophyta</taxon>
        <taxon>Tracheophyta</taxon>
        <taxon>Spermatophyta</taxon>
        <taxon>Magnoliopsida</taxon>
        <taxon>eudicotyledons</taxon>
        <taxon>Gunneridae</taxon>
        <taxon>Pentapetalae</taxon>
        <taxon>asterids</taxon>
        <taxon>campanulids</taxon>
        <taxon>Apiales</taxon>
        <taxon>Apiaceae</taxon>
        <taxon>Apioideae</taxon>
        <taxon>Scandiceae</taxon>
        <taxon>Daucinae</taxon>
        <taxon>Daucus</taxon>
        <taxon>Daucus sect. Daucus</taxon>
    </lineage>
</organism>
<evidence type="ECO:0000256" key="1">
    <source>
        <dbReference type="ARBA" id="ARBA00004167"/>
    </source>
</evidence>
<comment type="catalytic activity">
    <reaction evidence="5">
        <text>L-threonyl-[protein] + ATP = O-phospho-L-threonyl-[protein] + ADP + H(+)</text>
        <dbReference type="Rhea" id="RHEA:46608"/>
        <dbReference type="Rhea" id="RHEA-COMP:11060"/>
        <dbReference type="Rhea" id="RHEA-COMP:11605"/>
        <dbReference type="ChEBI" id="CHEBI:15378"/>
        <dbReference type="ChEBI" id="CHEBI:30013"/>
        <dbReference type="ChEBI" id="CHEBI:30616"/>
        <dbReference type="ChEBI" id="CHEBI:61977"/>
        <dbReference type="ChEBI" id="CHEBI:456216"/>
        <dbReference type="EC" id="2.7.11.1"/>
    </reaction>
</comment>
<dbReference type="InterPro" id="IPR032872">
    <property type="entry name" value="WAK_assoc_C"/>
</dbReference>
<dbReference type="GO" id="GO:0030247">
    <property type="term" value="F:polysaccharide binding"/>
    <property type="evidence" value="ECO:0007669"/>
    <property type="project" value="InterPro"/>
</dbReference>
<proteinExistence type="predicted"/>
<evidence type="ECO:0000256" key="4">
    <source>
        <dbReference type="ARBA" id="ARBA00023180"/>
    </source>
</evidence>
<comment type="subcellular location">
    <subcellularLocation>
        <location evidence="1">Membrane</location>
        <topology evidence="1">Single-pass membrane protein</topology>
    </subcellularLocation>
</comment>
<feature type="domain" description="Wall-associated receptor kinase C-terminal" evidence="9">
    <location>
        <begin position="155"/>
        <end position="238"/>
    </location>
</feature>
<evidence type="ECO:0000256" key="2">
    <source>
        <dbReference type="ARBA" id="ARBA00012513"/>
    </source>
</evidence>